<dbReference type="AlphaFoldDB" id="A0AAJ7RMI4"/>
<dbReference type="KEGG" id="ccin:112494682"/>
<evidence type="ECO:0000313" key="2">
    <source>
        <dbReference type="Proteomes" id="UP000694920"/>
    </source>
</evidence>
<dbReference type="Proteomes" id="UP000694920">
    <property type="component" value="Unplaced"/>
</dbReference>
<comment type="similarity">
    <text evidence="1">Belongs to the TPPP family.</text>
</comment>
<dbReference type="SUPFAM" id="SSF47473">
    <property type="entry name" value="EF-hand"/>
    <property type="match status" value="1"/>
</dbReference>
<evidence type="ECO:0000256" key="1">
    <source>
        <dbReference type="ARBA" id="ARBA00010994"/>
    </source>
</evidence>
<gene>
    <name evidence="3" type="primary">LOC112494682</name>
</gene>
<name>A0AAJ7RMI4_CEPCN</name>
<reference evidence="3" key="1">
    <citation type="submission" date="2025-08" db="UniProtKB">
        <authorList>
            <consortium name="RefSeq"/>
        </authorList>
    </citation>
    <scope>IDENTIFICATION</scope>
</reference>
<evidence type="ECO:0000313" key="3">
    <source>
        <dbReference type="RefSeq" id="XP_024943230.1"/>
    </source>
</evidence>
<dbReference type="InterPro" id="IPR011992">
    <property type="entry name" value="EF-hand-dom_pair"/>
</dbReference>
<dbReference type="GO" id="GO:0046785">
    <property type="term" value="P:microtubule polymerization"/>
    <property type="evidence" value="ECO:0007669"/>
    <property type="project" value="InterPro"/>
</dbReference>
<accession>A0AAJ7RMI4</accession>
<keyword evidence="2" id="KW-1185">Reference proteome</keyword>
<dbReference type="InterPro" id="IPR008907">
    <property type="entry name" value="TPP/p25"/>
</dbReference>
<organism evidence="2 3">
    <name type="scientific">Cephus cinctus</name>
    <name type="common">Wheat stem sawfly</name>
    <dbReference type="NCBI Taxonomy" id="211228"/>
    <lineage>
        <taxon>Eukaryota</taxon>
        <taxon>Metazoa</taxon>
        <taxon>Ecdysozoa</taxon>
        <taxon>Arthropoda</taxon>
        <taxon>Hexapoda</taxon>
        <taxon>Insecta</taxon>
        <taxon>Pterygota</taxon>
        <taxon>Neoptera</taxon>
        <taxon>Endopterygota</taxon>
        <taxon>Hymenoptera</taxon>
        <taxon>Cephoidea</taxon>
        <taxon>Cephidae</taxon>
        <taxon>Cephus</taxon>
    </lineage>
</organism>
<dbReference type="GO" id="GO:0015631">
    <property type="term" value="F:tubulin binding"/>
    <property type="evidence" value="ECO:0007669"/>
    <property type="project" value="InterPro"/>
</dbReference>
<dbReference type="Pfam" id="PF05517">
    <property type="entry name" value="p25-alpha"/>
    <property type="match status" value="1"/>
</dbReference>
<dbReference type="GeneID" id="112494682"/>
<dbReference type="Gene3D" id="1.10.238.10">
    <property type="entry name" value="EF-hand"/>
    <property type="match status" value="1"/>
</dbReference>
<protein>
    <submittedName>
        <fullName evidence="3">TPPP family protein CG45057-like</fullName>
    </submittedName>
</protein>
<proteinExistence type="inferred from homology"/>
<sequence>MIDYGVPKPEEEIEVVPMEEMFAAYCRMDPVSYAKGVKLIPLSQSDKWLISARLLDMHTLTTTETGTHFFKFKKRALSYTEYLEYLEDLAKAKNLDLNNMMYHMQRSGKPIHPRDIKKN</sequence>
<dbReference type="RefSeq" id="XP_024943230.1">
    <property type="nucleotide sequence ID" value="XM_025087462.1"/>
</dbReference>